<gene>
    <name evidence="2" type="ORF">Tsubulata_005512</name>
</gene>
<accession>A0A9Q0J6B2</accession>
<feature type="non-terminal residue" evidence="2">
    <location>
        <position position="1"/>
    </location>
</feature>
<keyword evidence="1" id="KW-0812">Transmembrane</keyword>
<reference evidence="2" key="1">
    <citation type="submission" date="2022-02" db="EMBL/GenBank/DDBJ databases">
        <authorList>
            <person name="Henning P.M."/>
            <person name="McCubbin A.G."/>
            <person name="Shore J.S."/>
        </authorList>
    </citation>
    <scope>NUCLEOTIDE SEQUENCE</scope>
    <source>
        <strain evidence="2">F60SS</strain>
        <tissue evidence="2">Leaves</tissue>
    </source>
</reference>
<dbReference type="Proteomes" id="UP001141552">
    <property type="component" value="Unassembled WGS sequence"/>
</dbReference>
<evidence type="ECO:0000313" key="3">
    <source>
        <dbReference type="Proteomes" id="UP001141552"/>
    </source>
</evidence>
<proteinExistence type="predicted"/>
<comment type="caution">
    <text evidence="2">The sequence shown here is derived from an EMBL/GenBank/DDBJ whole genome shotgun (WGS) entry which is preliminary data.</text>
</comment>
<dbReference type="AlphaFoldDB" id="A0A9Q0J6B2"/>
<reference evidence="2" key="2">
    <citation type="journal article" date="2023" name="Plants (Basel)">
        <title>Annotation of the Turnera subulata (Passifloraceae) Draft Genome Reveals the S-Locus Evolved after the Divergence of Turneroideae from Passifloroideae in a Stepwise Manner.</title>
        <authorList>
            <person name="Henning P.M."/>
            <person name="Roalson E.H."/>
            <person name="Mir W."/>
            <person name="McCubbin A.G."/>
            <person name="Shore J.S."/>
        </authorList>
    </citation>
    <scope>NUCLEOTIDE SEQUENCE</scope>
    <source>
        <strain evidence="2">F60SS</strain>
    </source>
</reference>
<organism evidence="2 3">
    <name type="scientific">Turnera subulata</name>
    <dbReference type="NCBI Taxonomy" id="218843"/>
    <lineage>
        <taxon>Eukaryota</taxon>
        <taxon>Viridiplantae</taxon>
        <taxon>Streptophyta</taxon>
        <taxon>Embryophyta</taxon>
        <taxon>Tracheophyta</taxon>
        <taxon>Spermatophyta</taxon>
        <taxon>Magnoliopsida</taxon>
        <taxon>eudicotyledons</taxon>
        <taxon>Gunneridae</taxon>
        <taxon>Pentapetalae</taxon>
        <taxon>rosids</taxon>
        <taxon>fabids</taxon>
        <taxon>Malpighiales</taxon>
        <taxon>Passifloraceae</taxon>
        <taxon>Turnera</taxon>
    </lineage>
</organism>
<sequence>SFLVLFWAEIYHQKPEALCGLNFQLLPSSHSLLASTLFLLLILSFFSSCY</sequence>
<evidence type="ECO:0000313" key="2">
    <source>
        <dbReference type="EMBL" id="KAJ4831226.1"/>
    </source>
</evidence>
<evidence type="ECO:0000256" key="1">
    <source>
        <dbReference type="SAM" id="Phobius"/>
    </source>
</evidence>
<name>A0A9Q0J6B2_9ROSI</name>
<keyword evidence="3" id="KW-1185">Reference proteome</keyword>
<keyword evidence="1" id="KW-1133">Transmembrane helix</keyword>
<dbReference type="EMBL" id="JAKUCV010005428">
    <property type="protein sequence ID" value="KAJ4831226.1"/>
    <property type="molecule type" value="Genomic_DNA"/>
</dbReference>
<feature type="transmembrane region" description="Helical" evidence="1">
    <location>
        <begin position="31"/>
        <end position="49"/>
    </location>
</feature>
<protein>
    <submittedName>
        <fullName evidence="2">Uncharacterized protein</fullName>
    </submittedName>
</protein>
<keyword evidence="1" id="KW-0472">Membrane</keyword>